<proteinExistence type="predicted"/>
<reference evidence="1" key="1">
    <citation type="submission" date="2016-03" db="EMBL/GenBank/DDBJ databases">
        <title>Mechanisms controlling the formation of the plant cell surface in tip-growing cells are functionally conserved among land plants.</title>
        <authorList>
            <person name="Honkanen S."/>
            <person name="Jones V.A."/>
            <person name="Morieri G."/>
            <person name="Champion C."/>
            <person name="Hetherington A.J."/>
            <person name="Kelly S."/>
            <person name="Saint-Marcoux D."/>
            <person name="Proust H."/>
            <person name="Prescott H."/>
            <person name="Dolan L."/>
        </authorList>
    </citation>
    <scope>NUCLEOTIDE SEQUENCE [LARGE SCALE GENOMIC DNA]</scope>
    <source>
        <tissue evidence="1">Whole gametophyte</tissue>
    </source>
</reference>
<dbReference type="AlphaFoldDB" id="A0A176VTJ8"/>
<dbReference type="InterPro" id="IPR032675">
    <property type="entry name" value="LRR_dom_sf"/>
</dbReference>
<accession>A0A176VTJ8</accession>
<dbReference type="EMBL" id="LVLJ01002792">
    <property type="protein sequence ID" value="OAE23682.1"/>
    <property type="molecule type" value="Genomic_DNA"/>
</dbReference>
<evidence type="ECO:0000313" key="2">
    <source>
        <dbReference type="Proteomes" id="UP000077202"/>
    </source>
</evidence>
<evidence type="ECO:0000313" key="1">
    <source>
        <dbReference type="EMBL" id="OAE23682.1"/>
    </source>
</evidence>
<keyword evidence="2" id="KW-1185">Reference proteome</keyword>
<gene>
    <name evidence="1" type="ORF">AXG93_4520s1050</name>
</gene>
<organism evidence="1 2">
    <name type="scientific">Marchantia polymorpha subsp. ruderalis</name>
    <dbReference type="NCBI Taxonomy" id="1480154"/>
    <lineage>
        <taxon>Eukaryota</taxon>
        <taxon>Viridiplantae</taxon>
        <taxon>Streptophyta</taxon>
        <taxon>Embryophyta</taxon>
        <taxon>Marchantiophyta</taxon>
        <taxon>Marchantiopsida</taxon>
        <taxon>Marchantiidae</taxon>
        <taxon>Marchantiales</taxon>
        <taxon>Marchantiaceae</taxon>
        <taxon>Marchantia</taxon>
    </lineage>
</organism>
<dbReference type="SUPFAM" id="SSF52047">
    <property type="entry name" value="RNI-like"/>
    <property type="match status" value="1"/>
</dbReference>
<dbReference type="Proteomes" id="UP000077202">
    <property type="component" value="Unassembled WGS sequence"/>
</dbReference>
<dbReference type="Gene3D" id="3.80.10.10">
    <property type="entry name" value="Ribonuclease Inhibitor"/>
    <property type="match status" value="1"/>
</dbReference>
<protein>
    <submittedName>
        <fullName evidence="1">Uncharacterized protein</fullName>
    </submittedName>
</protein>
<name>A0A176VTJ8_MARPO</name>
<sequence>MQFKGLANRGELKRRVAGMLFVMIADHLSVHLAVQKYKGILVKITDLCMKRSPFEEICLRSDVTIGETLQGQLNKHSSRWSPPLLVSSLSQFVPVKKRPPFLPPILSNPEVKDFFPEDAQLSTNTGWRSQVRLRVLEAIGSWISSSEFLHVKDICGLHISMLTASEWEVVLRGFRSSSVLRWMKISRMTWSSEADLESLGLQLGIILNTSSATQLEIEDCRLTAGFFLNLASGLRENSHSKLKWELYLHHAWEEANALKFIFEVLNGHRQLETLSLGSHWYQSENRHERLYYSYFMSEIANKDEAAGLLLSQALRQNSCLEELILERVEGGSAALLLNALAGDDGNPID</sequence>
<comment type="caution">
    <text evidence="1">The sequence shown here is derived from an EMBL/GenBank/DDBJ whole genome shotgun (WGS) entry which is preliminary data.</text>
</comment>